<dbReference type="Proteomes" id="UP000294933">
    <property type="component" value="Unassembled WGS sequence"/>
</dbReference>
<organism evidence="4 5">
    <name type="scientific">Rickenella mellea</name>
    <dbReference type="NCBI Taxonomy" id="50990"/>
    <lineage>
        <taxon>Eukaryota</taxon>
        <taxon>Fungi</taxon>
        <taxon>Dikarya</taxon>
        <taxon>Basidiomycota</taxon>
        <taxon>Agaricomycotina</taxon>
        <taxon>Agaricomycetes</taxon>
        <taxon>Hymenochaetales</taxon>
        <taxon>Rickenellaceae</taxon>
        <taxon>Rickenella</taxon>
    </lineage>
</organism>
<accession>A0A4Y7Q9I9</accession>
<dbReference type="EMBL" id="ML170167">
    <property type="protein sequence ID" value="TDL24125.1"/>
    <property type="molecule type" value="Genomic_DNA"/>
</dbReference>
<name>A0A4Y7Q9I9_9AGAM</name>
<protein>
    <submittedName>
        <fullName evidence="4">NAD-P-binding protein</fullName>
    </submittedName>
</protein>
<dbReference type="Gene3D" id="3.40.50.720">
    <property type="entry name" value="NAD(P)-binding Rossmann-like Domain"/>
    <property type="match status" value="1"/>
</dbReference>
<dbReference type="SUPFAM" id="SSF51735">
    <property type="entry name" value="NAD(P)-binding Rossmann-fold domains"/>
    <property type="match status" value="1"/>
</dbReference>
<dbReference type="PANTHER" id="PTHR43618:SF18">
    <property type="entry name" value="SHORT CHAIN DEHYDROGENASE_REDUCTASE FAMILY (AFU_ORTHOLOGUE AFUA_5G12480)"/>
    <property type="match status" value="1"/>
</dbReference>
<dbReference type="InterPro" id="IPR002347">
    <property type="entry name" value="SDR_fam"/>
</dbReference>
<evidence type="ECO:0000256" key="3">
    <source>
        <dbReference type="ARBA" id="ARBA00023002"/>
    </source>
</evidence>
<gene>
    <name evidence="4" type="ORF">BD410DRAFT_786212</name>
</gene>
<comment type="similarity">
    <text evidence="1">Belongs to the short-chain dehydrogenases/reductases (SDR) family.</text>
</comment>
<dbReference type="VEuPathDB" id="FungiDB:BD410DRAFT_786212"/>
<dbReference type="STRING" id="50990.A0A4Y7Q9I9"/>
<evidence type="ECO:0000313" key="4">
    <source>
        <dbReference type="EMBL" id="TDL24125.1"/>
    </source>
</evidence>
<keyword evidence="3" id="KW-0560">Oxidoreductase</keyword>
<reference evidence="4 5" key="1">
    <citation type="submission" date="2018-06" db="EMBL/GenBank/DDBJ databases">
        <title>A transcriptomic atlas of mushroom development highlights an independent origin of complex multicellularity.</title>
        <authorList>
            <consortium name="DOE Joint Genome Institute"/>
            <person name="Krizsan K."/>
            <person name="Almasi E."/>
            <person name="Merenyi Z."/>
            <person name="Sahu N."/>
            <person name="Viragh M."/>
            <person name="Koszo T."/>
            <person name="Mondo S."/>
            <person name="Kiss B."/>
            <person name="Balint B."/>
            <person name="Kues U."/>
            <person name="Barry K."/>
            <person name="Hegedus J.C."/>
            <person name="Henrissat B."/>
            <person name="Johnson J."/>
            <person name="Lipzen A."/>
            <person name="Ohm R."/>
            <person name="Nagy I."/>
            <person name="Pangilinan J."/>
            <person name="Yan J."/>
            <person name="Xiong Y."/>
            <person name="Grigoriev I.V."/>
            <person name="Hibbett D.S."/>
            <person name="Nagy L.G."/>
        </authorList>
    </citation>
    <scope>NUCLEOTIDE SEQUENCE [LARGE SCALE GENOMIC DNA]</scope>
    <source>
        <strain evidence="4 5">SZMC22713</strain>
    </source>
</reference>
<dbReference type="InterPro" id="IPR052178">
    <property type="entry name" value="Sec_Metab_Biosynth_SDR"/>
</dbReference>
<dbReference type="PANTHER" id="PTHR43618">
    <property type="entry name" value="7-ALPHA-HYDROXYSTEROID DEHYDROGENASE"/>
    <property type="match status" value="1"/>
</dbReference>
<dbReference type="Pfam" id="PF13561">
    <property type="entry name" value="adh_short_C2"/>
    <property type="match status" value="1"/>
</dbReference>
<keyword evidence="2" id="KW-0521">NADP</keyword>
<sequence>MSNLLDPTTLFSVDGLVAVVTGGGTGIGLMIATALENNGATVYIIGRRLEVLEKAAKENSKHGKMIPVKGDVTSRESILSVVEKVKAEQGHLNLLVNNSGVCLNIMQPPTPDADIKSFQSNLWNAGTPEDFNKSFEINVTAVYYTTVAFLELLHAANEKAGPGKPTSQVIIISSIGAFRRDAKQFSLSYGSSKAAVTQLGKLLSNFLLPWNIRCNSIAPGLYPSEMSAGFVSRQSKVEPSVVPLQRLGDEQDMAGLVLFLASRAGAYINGGVHITDGGRLGLFSSTF</sequence>
<dbReference type="OrthoDB" id="2962696at2759"/>
<keyword evidence="5" id="KW-1185">Reference proteome</keyword>
<evidence type="ECO:0000313" key="5">
    <source>
        <dbReference type="Proteomes" id="UP000294933"/>
    </source>
</evidence>
<dbReference type="AlphaFoldDB" id="A0A4Y7Q9I9"/>
<evidence type="ECO:0000256" key="1">
    <source>
        <dbReference type="ARBA" id="ARBA00006484"/>
    </source>
</evidence>
<dbReference type="InterPro" id="IPR036291">
    <property type="entry name" value="NAD(P)-bd_dom_sf"/>
</dbReference>
<dbReference type="PRINTS" id="PR00081">
    <property type="entry name" value="GDHRDH"/>
</dbReference>
<evidence type="ECO:0000256" key="2">
    <source>
        <dbReference type="ARBA" id="ARBA00022857"/>
    </source>
</evidence>
<proteinExistence type="inferred from homology"/>
<dbReference type="GO" id="GO:0016491">
    <property type="term" value="F:oxidoreductase activity"/>
    <property type="evidence" value="ECO:0007669"/>
    <property type="project" value="UniProtKB-KW"/>
</dbReference>